<proteinExistence type="predicted"/>
<evidence type="ECO:0000313" key="1">
    <source>
        <dbReference type="EMBL" id="GGL18401.1"/>
    </source>
</evidence>
<keyword evidence="2" id="KW-1185">Reference proteome</keyword>
<dbReference type="RefSeq" id="WP_156426043.1">
    <property type="nucleotide sequence ID" value="NZ_BMMH01000007.1"/>
</dbReference>
<evidence type="ECO:0000313" key="2">
    <source>
        <dbReference type="Proteomes" id="UP000638263"/>
    </source>
</evidence>
<dbReference type="EMBL" id="BMMH01000007">
    <property type="protein sequence ID" value="GGL18401.1"/>
    <property type="molecule type" value="Genomic_DNA"/>
</dbReference>
<reference evidence="1" key="1">
    <citation type="journal article" date="2014" name="Int. J. Syst. Evol. Microbiol.">
        <title>Complete genome sequence of Corynebacterium casei LMG S-19264T (=DSM 44701T), isolated from a smear-ripened cheese.</title>
        <authorList>
            <consortium name="US DOE Joint Genome Institute (JGI-PGF)"/>
            <person name="Walter F."/>
            <person name="Albersmeier A."/>
            <person name="Kalinowski J."/>
            <person name="Ruckert C."/>
        </authorList>
    </citation>
    <scope>NUCLEOTIDE SEQUENCE</scope>
    <source>
        <strain evidence="1">CGMCC 4.3508</strain>
    </source>
</reference>
<comment type="caution">
    <text evidence="1">The sequence shown here is derived from an EMBL/GenBank/DDBJ whole genome shotgun (WGS) entry which is preliminary data.</text>
</comment>
<reference evidence="1" key="2">
    <citation type="submission" date="2020-09" db="EMBL/GenBank/DDBJ databases">
        <authorList>
            <person name="Sun Q."/>
            <person name="Zhou Y."/>
        </authorList>
    </citation>
    <scope>NUCLEOTIDE SEQUENCE</scope>
    <source>
        <strain evidence="1">CGMCC 4.3508</strain>
    </source>
</reference>
<accession>A0A917VVL8</accession>
<dbReference type="Proteomes" id="UP000638263">
    <property type="component" value="Unassembled WGS sequence"/>
</dbReference>
<organism evidence="1 2">
    <name type="scientific">Nocardia jinanensis</name>
    <dbReference type="NCBI Taxonomy" id="382504"/>
    <lineage>
        <taxon>Bacteria</taxon>
        <taxon>Bacillati</taxon>
        <taxon>Actinomycetota</taxon>
        <taxon>Actinomycetes</taxon>
        <taxon>Mycobacteriales</taxon>
        <taxon>Nocardiaceae</taxon>
        <taxon>Nocardia</taxon>
    </lineage>
</organism>
<dbReference type="AlphaFoldDB" id="A0A917VVL8"/>
<name>A0A917VVL8_9NOCA</name>
<sequence length="64" mass="7024">MNGPPERNDHLAPFDMLAAHAGTRGYRLVRELGTAAGWLLLDAVDGEPLYEAPSLTDIARYLDE</sequence>
<gene>
    <name evidence="1" type="ORF">GCM10011588_36330</name>
</gene>
<protein>
    <submittedName>
        <fullName evidence="1">Uncharacterized protein</fullName>
    </submittedName>
</protein>